<proteinExistence type="predicted"/>
<evidence type="ECO:0000313" key="4">
    <source>
        <dbReference type="Proteomes" id="UP001147830"/>
    </source>
</evidence>
<comment type="caution">
    <text evidence="3">The sequence shown here is derived from an EMBL/GenBank/DDBJ whole genome shotgun (WGS) entry which is preliminary data.</text>
</comment>
<dbReference type="FunFam" id="3.10.129.10:FF:000042">
    <property type="entry name" value="MaoC domain protein dehydratase"/>
    <property type="match status" value="1"/>
</dbReference>
<dbReference type="InterPro" id="IPR029069">
    <property type="entry name" value="HotDog_dom_sf"/>
</dbReference>
<dbReference type="PRINTS" id="PR01483">
    <property type="entry name" value="FASYNTHASE"/>
</dbReference>
<dbReference type="GO" id="GO:0005835">
    <property type="term" value="C:fatty acid synthase complex"/>
    <property type="evidence" value="ECO:0007669"/>
    <property type="project" value="InterPro"/>
</dbReference>
<gene>
    <name evidence="3" type="ORF">NYR02_12355</name>
</gene>
<organism evidence="3 4">
    <name type="scientific">Thalassolituus pacificus</name>
    <dbReference type="NCBI Taxonomy" id="2975440"/>
    <lineage>
        <taxon>Bacteria</taxon>
        <taxon>Pseudomonadati</taxon>
        <taxon>Pseudomonadota</taxon>
        <taxon>Gammaproteobacteria</taxon>
        <taxon>Oceanospirillales</taxon>
        <taxon>Oceanospirillaceae</taxon>
        <taxon>Thalassolituus</taxon>
    </lineage>
</organism>
<protein>
    <submittedName>
        <fullName evidence="3">MaoC/PaaZ C-terminal domain-containing protein</fullName>
    </submittedName>
</protein>
<dbReference type="AlphaFoldDB" id="A0A9X2WG90"/>
<dbReference type="Gene3D" id="3.10.129.10">
    <property type="entry name" value="Hotdog Thioesterase"/>
    <property type="match status" value="1"/>
</dbReference>
<keyword evidence="4" id="KW-1185">Reference proteome</keyword>
<feature type="domain" description="MaoC-like" evidence="2">
    <location>
        <begin position="20"/>
        <end position="119"/>
    </location>
</feature>
<evidence type="ECO:0000256" key="1">
    <source>
        <dbReference type="ARBA" id="ARBA00023239"/>
    </source>
</evidence>
<dbReference type="PANTHER" id="PTHR43437:SF3">
    <property type="entry name" value="HYDROXYACYL-THIOESTER DEHYDRATASE TYPE 2, MITOCHONDRIAL"/>
    <property type="match status" value="1"/>
</dbReference>
<accession>A0A9X2WG90</accession>
<reference evidence="3" key="1">
    <citation type="journal article" date="2022" name="Front. Microbiol.">
        <title>Genome-based taxonomic rearrangement of Oceanobacter-related bacteria including the description of Thalassolituus hydrocarbonoclasticus sp. nov. and Thalassolituus pacificus sp. nov. and emended description of the genus Thalassolituus.</title>
        <authorList>
            <person name="Dong C."/>
            <person name="Wei L."/>
            <person name="Wang J."/>
            <person name="Lai Q."/>
            <person name="Huang Z."/>
            <person name="Shao Z."/>
        </authorList>
    </citation>
    <scope>NUCLEOTIDE SEQUENCE</scope>
    <source>
        <strain evidence="3">59MF3M-4</strain>
    </source>
</reference>
<keyword evidence="1" id="KW-0456">Lyase</keyword>
<dbReference type="GO" id="GO:0019171">
    <property type="term" value="F:(3R)-hydroxyacyl-[acyl-carrier-protein] dehydratase activity"/>
    <property type="evidence" value="ECO:0007669"/>
    <property type="project" value="TreeGrafter"/>
</dbReference>
<dbReference type="InterPro" id="IPR002539">
    <property type="entry name" value="MaoC-like_dom"/>
</dbReference>
<dbReference type="RefSeq" id="WP_260976658.1">
    <property type="nucleotide sequence ID" value="NZ_JAOANI010000019.1"/>
</dbReference>
<dbReference type="Pfam" id="PF01575">
    <property type="entry name" value="MaoC_dehydratas"/>
    <property type="match status" value="1"/>
</dbReference>
<dbReference type="CDD" id="cd03449">
    <property type="entry name" value="R_hydratase"/>
    <property type="match status" value="1"/>
</dbReference>
<reference evidence="3" key="2">
    <citation type="submission" date="2022-08" db="EMBL/GenBank/DDBJ databases">
        <authorList>
            <person name="Dong C."/>
        </authorList>
    </citation>
    <scope>NUCLEOTIDE SEQUENCE</scope>
    <source>
        <strain evidence="3">59MF3M-4</strain>
    </source>
</reference>
<dbReference type="GO" id="GO:0004312">
    <property type="term" value="F:fatty acid synthase activity"/>
    <property type="evidence" value="ECO:0007669"/>
    <property type="project" value="InterPro"/>
</dbReference>
<sequence length="158" mass="16836">METITNRPFAEIAVGDSCQRKHTVSRQDLILFATVSGDHNPVHLDAEYAATTPFKGQIAHGMFTGALISAALAMDLPGPGTVYLGQSLSFRKPVMIGDELLVELTVSSKHDSKPIVTLECSVSNQHGKVVASGEATVMAPTEKMTINAPKLPEIHIGD</sequence>
<dbReference type="GO" id="GO:0006633">
    <property type="term" value="P:fatty acid biosynthetic process"/>
    <property type="evidence" value="ECO:0007669"/>
    <property type="project" value="InterPro"/>
</dbReference>
<evidence type="ECO:0000313" key="3">
    <source>
        <dbReference type="EMBL" id="MCT7359803.1"/>
    </source>
</evidence>
<evidence type="ECO:0000259" key="2">
    <source>
        <dbReference type="Pfam" id="PF01575"/>
    </source>
</evidence>
<dbReference type="EMBL" id="JAOANI010000019">
    <property type="protein sequence ID" value="MCT7359803.1"/>
    <property type="molecule type" value="Genomic_DNA"/>
</dbReference>
<dbReference type="PANTHER" id="PTHR43437">
    <property type="entry name" value="HYDROXYACYL-THIOESTER DEHYDRATASE TYPE 2, MITOCHONDRIAL-RELATED"/>
    <property type="match status" value="1"/>
</dbReference>
<dbReference type="SUPFAM" id="SSF54637">
    <property type="entry name" value="Thioesterase/thiol ester dehydrase-isomerase"/>
    <property type="match status" value="1"/>
</dbReference>
<name>A0A9X2WG90_9GAMM</name>
<dbReference type="InterPro" id="IPR050965">
    <property type="entry name" value="UPF0336/Enoyl-CoA_hydratase"/>
</dbReference>
<dbReference type="InterPro" id="IPR003965">
    <property type="entry name" value="Fatty_acid_synthase"/>
</dbReference>
<dbReference type="Proteomes" id="UP001147830">
    <property type="component" value="Unassembled WGS sequence"/>
</dbReference>